<dbReference type="CDD" id="cd22744">
    <property type="entry name" value="OTU"/>
    <property type="match status" value="1"/>
</dbReference>
<dbReference type="GO" id="GO:0006355">
    <property type="term" value="P:regulation of DNA-templated transcription"/>
    <property type="evidence" value="ECO:0007669"/>
    <property type="project" value="InterPro"/>
</dbReference>
<dbReference type="OrthoDB" id="1894539at2759"/>
<protein>
    <submittedName>
        <fullName evidence="2">10934_t:CDS:1</fullName>
    </submittedName>
</protein>
<dbReference type="Pfam" id="PF10551">
    <property type="entry name" value="MULE"/>
    <property type="match status" value="1"/>
</dbReference>
<dbReference type="PROSITE" id="PS50802">
    <property type="entry name" value="OTU"/>
    <property type="match status" value="1"/>
</dbReference>
<comment type="caution">
    <text evidence="2">The sequence shown here is derived from an EMBL/GenBank/DDBJ whole genome shotgun (WGS) entry which is preliminary data.</text>
</comment>
<evidence type="ECO:0000259" key="1">
    <source>
        <dbReference type="PROSITE" id="PS50802"/>
    </source>
</evidence>
<organism evidence="2 3">
    <name type="scientific">Cetraspora pellucida</name>
    <dbReference type="NCBI Taxonomy" id="1433469"/>
    <lineage>
        <taxon>Eukaryota</taxon>
        <taxon>Fungi</taxon>
        <taxon>Fungi incertae sedis</taxon>
        <taxon>Mucoromycota</taxon>
        <taxon>Glomeromycotina</taxon>
        <taxon>Glomeromycetes</taxon>
        <taxon>Diversisporales</taxon>
        <taxon>Gigasporaceae</taxon>
        <taxon>Cetraspora</taxon>
    </lineage>
</organism>
<name>A0A9N9E3P5_9GLOM</name>
<dbReference type="Proteomes" id="UP000789759">
    <property type="component" value="Unassembled WGS sequence"/>
</dbReference>
<dbReference type="PANTHER" id="PTHR31669:SF251">
    <property type="entry name" value="PROTEIN FAR1-RELATED SEQUENCE"/>
    <property type="match status" value="1"/>
</dbReference>
<dbReference type="InterPro" id="IPR003323">
    <property type="entry name" value="OTU_dom"/>
</dbReference>
<evidence type="ECO:0000313" key="2">
    <source>
        <dbReference type="EMBL" id="CAG8662725.1"/>
    </source>
</evidence>
<accession>A0A9N9E3P5</accession>
<sequence length="633" mass="73232">MTTMPSVNDEFLTLEALEEAAQAAAKAQGFAFSRCKTTTIRKQSSMVWVVTKVEYVHNHSLLLSDEVLSFPQHRKLNINQKKLLNELHIIGTPTHIITTAINQFSNGGVIVPKDVVNQRARIRYVLNEGPNADSAQKLLRLLQQCDYIIELLKTQHGYLTYLFFSHIEAAKHTVKCPEVLIIDSTYKTNVYKYPLVTTMENENEESYKWVLKTLRNRVYNIYSCLPSVFMLDRDKALCNASKKIFPEADKMLCTWHLVEQNLKTNCHKLFENDDDYLEFKKAVETLQLAFDKEHIKVAIKSITNTAKKAYDSKKPVIYVKTLMEDSKLWIYAFTKNYYHMGILTTTHAESSHSAFKCAIETASGLETVACNPFTLHDPRFSMIIGYISIYAIDKIKRTLATIEVNSLIYKDTETCQCSIRINYKLLCHHMISKEGLSTNDPEFYKIFLKAEEIFHQLPDDTSMRAELIAHIDQVITMPLFEPVKAPNISVSKGRPLKTKREKLMSERQDLNAKKKKKLLYNSQSELNKANSLYSSPIVNCQNINYYKDSIPNFMHEYILSYTNVNRDENCNFHAIAMSLEMSEDEWPTIRHMIFNELVNRKNHYIRLFLEGETEFNSVISIVQWEKGPCEIDY</sequence>
<keyword evidence="3" id="KW-1185">Reference proteome</keyword>
<reference evidence="2" key="1">
    <citation type="submission" date="2021-06" db="EMBL/GenBank/DDBJ databases">
        <authorList>
            <person name="Kallberg Y."/>
            <person name="Tangrot J."/>
            <person name="Rosling A."/>
        </authorList>
    </citation>
    <scope>NUCLEOTIDE SEQUENCE</scope>
    <source>
        <strain evidence="2">FL966</strain>
    </source>
</reference>
<dbReference type="InterPro" id="IPR031052">
    <property type="entry name" value="FHY3/FAR1"/>
</dbReference>
<proteinExistence type="predicted"/>
<feature type="domain" description="OTU" evidence="1">
    <location>
        <begin position="559"/>
        <end position="633"/>
    </location>
</feature>
<dbReference type="PANTHER" id="PTHR31669">
    <property type="entry name" value="PROTEIN FAR1-RELATED SEQUENCE 10-RELATED"/>
    <property type="match status" value="1"/>
</dbReference>
<dbReference type="AlphaFoldDB" id="A0A9N9E3P5"/>
<dbReference type="EMBL" id="CAJVQA010007839">
    <property type="protein sequence ID" value="CAG8662725.1"/>
    <property type="molecule type" value="Genomic_DNA"/>
</dbReference>
<gene>
    <name evidence="2" type="ORF">CPELLU_LOCUS9881</name>
</gene>
<dbReference type="InterPro" id="IPR018289">
    <property type="entry name" value="MULE_transposase_dom"/>
</dbReference>
<evidence type="ECO:0000313" key="3">
    <source>
        <dbReference type="Proteomes" id="UP000789759"/>
    </source>
</evidence>